<dbReference type="GO" id="GO:0016746">
    <property type="term" value="F:acyltransferase activity"/>
    <property type="evidence" value="ECO:0007669"/>
    <property type="project" value="UniProtKB-KW"/>
</dbReference>
<dbReference type="EMBL" id="BMCM01000002">
    <property type="protein sequence ID" value="GGD72123.1"/>
    <property type="molecule type" value="Genomic_DNA"/>
</dbReference>
<dbReference type="Pfam" id="PF01757">
    <property type="entry name" value="Acyl_transf_3"/>
    <property type="match status" value="1"/>
</dbReference>
<protein>
    <submittedName>
        <fullName evidence="11">Acyltransferase</fullName>
    </submittedName>
</protein>
<comment type="subcellular location">
    <subcellularLocation>
        <location evidence="1">Cell membrane</location>
        <topology evidence="1">Multi-pass membrane protein</topology>
    </subcellularLocation>
</comment>
<keyword evidence="4 8" id="KW-0812">Transmembrane</keyword>
<dbReference type="InterPro" id="IPR002656">
    <property type="entry name" value="Acyl_transf_3_dom"/>
</dbReference>
<dbReference type="PANTHER" id="PTHR23028">
    <property type="entry name" value="ACETYLTRANSFERASE"/>
    <property type="match status" value="1"/>
</dbReference>
<proteinExistence type="predicted"/>
<keyword evidence="3" id="KW-0808">Transferase</keyword>
<feature type="transmembrane region" description="Helical" evidence="8">
    <location>
        <begin position="234"/>
        <end position="254"/>
    </location>
</feature>
<dbReference type="Pfam" id="PF19040">
    <property type="entry name" value="SGNH"/>
    <property type="match status" value="1"/>
</dbReference>
<keyword evidence="2" id="KW-1003">Cell membrane</keyword>
<feature type="transmembrane region" description="Helical" evidence="8">
    <location>
        <begin position="368"/>
        <end position="391"/>
    </location>
</feature>
<evidence type="ECO:0000256" key="3">
    <source>
        <dbReference type="ARBA" id="ARBA00022679"/>
    </source>
</evidence>
<dbReference type="Proteomes" id="UP000629365">
    <property type="component" value="Unassembled WGS sequence"/>
</dbReference>
<dbReference type="SUPFAM" id="SSF52266">
    <property type="entry name" value="SGNH hydrolase"/>
    <property type="match status" value="1"/>
</dbReference>
<feature type="transmembrane region" description="Helical" evidence="8">
    <location>
        <begin position="20"/>
        <end position="36"/>
    </location>
</feature>
<dbReference type="PANTHER" id="PTHR23028:SF53">
    <property type="entry name" value="ACYL_TRANSF_3 DOMAIN-CONTAINING PROTEIN"/>
    <property type="match status" value="1"/>
</dbReference>
<comment type="caution">
    <text evidence="11">The sequence shown here is derived from an EMBL/GenBank/DDBJ whole genome shotgun (WGS) entry which is preliminary data.</text>
</comment>
<feature type="transmembrane region" description="Helical" evidence="8">
    <location>
        <begin position="83"/>
        <end position="103"/>
    </location>
</feature>
<evidence type="ECO:0000256" key="5">
    <source>
        <dbReference type="ARBA" id="ARBA00022989"/>
    </source>
</evidence>
<dbReference type="RefSeq" id="WP_268238577.1">
    <property type="nucleotide sequence ID" value="NZ_BMCM01000002.1"/>
</dbReference>
<feature type="transmembrane region" description="Helical" evidence="8">
    <location>
        <begin position="42"/>
        <end position="62"/>
    </location>
</feature>
<sequence length="688" mass="74531">MTEPAITEPVRRGFRADVQGLRAIAVGLVLVYHAGVPIVTGGYVGVDVFFVISGFLISSHLLETLQRDGRIRFADFYARRIRRILPASLTVAILTAAAAIVFYPPLALERVLRDGLATLLYVPNVWFAIQDTDYLADHSASPFQHYWSLGVEEQFYLLWPLLLLLIFIVLRGRSVLVIAAITAVGAVSFVAGAILTQVDQPSAFFLLPTRAWELLIGALVGAVLLHESPRIPGWLAAAGGWLGIAMVFASALWFDDDTAFPGIVALLPTFGTALVLYFGATTAKGSPSRVLSIRPIQFVGLISYSLYLVHWPLLVITQAAVGEQNPLGISVKVVVGIALAIPLAWLLFRFIETPFRSPRALVDRPPRVTLLTALGLTLVLAGTSLAAVQWASARDVGTGEVVAVAPDFPESPPRATEFVPRNMSPALDEVAADLAPLFTDGCQHDVNTEDVQNCTYGNPQGDLDVAMFGDSHTAQWFPAIEDFAAEHPETAIHTYTKTSCSAVSVTVLVKGVPYASCDRWKERVVEHLLADPPDLVVMSSYAHYVLADVKDDAERLKMWSSGLASTIDRLRGAGIEVLIIADSPRFPTDPPTCVSTDVLDVTSCDGDREWAIDDALAAAERNVADASDATYVDLTDFICDAKICPVIIDDIFVYRDINHMTSTFVSYLTPALEPTLEDLLDTGSESAP</sequence>
<dbReference type="InterPro" id="IPR043968">
    <property type="entry name" value="SGNH"/>
</dbReference>
<evidence type="ECO:0000256" key="2">
    <source>
        <dbReference type="ARBA" id="ARBA00022475"/>
    </source>
</evidence>
<feature type="transmembrane region" description="Helical" evidence="8">
    <location>
        <begin position="260"/>
        <end position="280"/>
    </location>
</feature>
<feature type="transmembrane region" description="Helical" evidence="8">
    <location>
        <begin position="177"/>
        <end position="198"/>
    </location>
</feature>
<keyword evidence="5 8" id="KW-1133">Transmembrane helix</keyword>
<feature type="transmembrane region" description="Helical" evidence="8">
    <location>
        <begin position="154"/>
        <end position="170"/>
    </location>
</feature>
<evidence type="ECO:0000256" key="6">
    <source>
        <dbReference type="ARBA" id="ARBA00023136"/>
    </source>
</evidence>
<gene>
    <name evidence="11" type="ORF">GCM10007269_14100</name>
</gene>
<dbReference type="InterPro" id="IPR050879">
    <property type="entry name" value="Acyltransferase_3"/>
</dbReference>
<dbReference type="Gene3D" id="3.40.50.1110">
    <property type="entry name" value="SGNH hydrolase"/>
    <property type="match status" value="1"/>
</dbReference>
<evidence type="ECO:0000256" key="7">
    <source>
        <dbReference type="ARBA" id="ARBA00023315"/>
    </source>
</evidence>
<organism evidence="11 12">
    <name type="scientific">Microbacterium murale</name>
    <dbReference type="NCBI Taxonomy" id="1081040"/>
    <lineage>
        <taxon>Bacteria</taxon>
        <taxon>Bacillati</taxon>
        <taxon>Actinomycetota</taxon>
        <taxon>Actinomycetes</taxon>
        <taxon>Micrococcales</taxon>
        <taxon>Microbacteriaceae</taxon>
        <taxon>Microbacterium</taxon>
    </lineage>
</organism>
<accession>A0ABQ1RJ04</accession>
<feature type="domain" description="SGNH" evidence="10">
    <location>
        <begin position="442"/>
        <end position="674"/>
    </location>
</feature>
<dbReference type="InterPro" id="IPR036514">
    <property type="entry name" value="SGNH_hydro_sf"/>
</dbReference>
<evidence type="ECO:0000256" key="4">
    <source>
        <dbReference type="ARBA" id="ARBA00022692"/>
    </source>
</evidence>
<feature type="transmembrane region" description="Helical" evidence="8">
    <location>
        <begin position="204"/>
        <end position="225"/>
    </location>
</feature>
<evidence type="ECO:0000259" key="9">
    <source>
        <dbReference type="Pfam" id="PF01757"/>
    </source>
</evidence>
<evidence type="ECO:0000313" key="11">
    <source>
        <dbReference type="EMBL" id="GGD72123.1"/>
    </source>
</evidence>
<name>A0ABQ1RJ04_9MICO</name>
<reference evidence="12" key="1">
    <citation type="journal article" date="2019" name="Int. J. Syst. Evol. Microbiol.">
        <title>The Global Catalogue of Microorganisms (GCM) 10K type strain sequencing project: providing services to taxonomists for standard genome sequencing and annotation.</title>
        <authorList>
            <consortium name="The Broad Institute Genomics Platform"/>
            <consortium name="The Broad Institute Genome Sequencing Center for Infectious Disease"/>
            <person name="Wu L."/>
            <person name="Ma J."/>
        </authorList>
    </citation>
    <scope>NUCLEOTIDE SEQUENCE [LARGE SCALE GENOMIC DNA]</scope>
    <source>
        <strain evidence="12">CCM 7640</strain>
    </source>
</reference>
<evidence type="ECO:0000313" key="12">
    <source>
        <dbReference type="Proteomes" id="UP000629365"/>
    </source>
</evidence>
<keyword evidence="6 8" id="KW-0472">Membrane</keyword>
<evidence type="ECO:0000256" key="1">
    <source>
        <dbReference type="ARBA" id="ARBA00004651"/>
    </source>
</evidence>
<keyword evidence="7 11" id="KW-0012">Acyltransferase</keyword>
<evidence type="ECO:0000259" key="10">
    <source>
        <dbReference type="Pfam" id="PF19040"/>
    </source>
</evidence>
<feature type="transmembrane region" description="Helical" evidence="8">
    <location>
        <begin position="301"/>
        <end position="321"/>
    </location>
</feature>
<evidence type="ECO:0000256" key="8">
    <source>
        <dbReference type="SAM" id="Phobius"/>
    </source>
</evidence>
<keyword evidence="12" id="KW-1185">Reference proteome</keyword>
<feature type="domain" description="Acyltransferase 3" evidence="9">
    <location>
        <begin position="17"/>
        <end position="348"/>
    </location>
</feature>
<feature type="transmembrane region" description="Helical" evidence="8">
    <location>
        <begin position="327"/>
        <end position="348"/>
    </location>
</feature>